<evidence type="ECO:0000313" key="2">
    <source>
        <dbReference type="Proteomes" id="UP000002035"/>
    </source>
</evidence>
<evidence type="ECO:0000313" key="1">
    <source>
        <dbReference type="EMBL" id="EEQ35801.1"/>
    </source>
</evidence>
<gene>
    <name evidence="1" type="ORF">MCYG_08620</name>
</gene>
<protein>
    <submittedName>
        <fullName evidence="1">Uncharacterized protein</fullName>
    </submittedName>
</protein>
<dbReference type="RefSeq" id="XP_002842789.1">
    <property type="nucleotide sequence ID" value="XM_002842743.1"/>
</dbReference>
<dbReference type="VEuPathDB" id="FungiDB:MCYG_08620"/>
<dbReference type="EMBL" id="DS995709">
    <property type="protein sequence ID" value="EEQ35801.1"/>
    <property type="molecule type" value="Genomic_DNA"/>
</dbReference>
<proteinExistence type="predicted"/>
<organism evidence="1 2">
    <name type="scientific">Arthroderma otae (strain ATCC MYA-4605 / CBS 113480)</name>
    <name type="common">Microsporum canis</name>
    <dbReference type="NCBI Taxonomy" id="554155"/>
    <lineage>
        <taxon>Eukaryota</taxon>
        <taxon>Fungi</taxon>
        <taxon>Dikarya</taxon>
        <taxon>Ascomycota</taxon>
        <taxon>Pezizomycotina</taxon>
        <taxon>Eurotiomycetes</taxon>
        <taxon>Eurotiomycetidae</taxon>
        <taxon>Onygenales</taxon>
        <taxon>Arthrodermataceae</taxon>
        <taxon>Microsporum</taxon>
    </lineage>
</organism>
<dbReference type="Proteomes" id="UP000002035">
    <property type="component" value="Unassembled WGS sequence"/>
</dbReference>
<name>C5G0Z8_ARTOC</name>
<reference evidence="2" key="1">
    <citation type="journal article" date="2012" name="MBio">
        <title>Comparative genome analysis of Trichophyton rubrum and related dermatophytes reveals candidate genes involved in infection.</title>
        <authorList>
            <person name="Martinez D.A."/>
            <person name="Oliver B.G."/>
            <person name="Graeser Y."/>
            <person name="Goldberg J.M."/>
            <person name="Li W."/>
            <person name="Martinez-Rossi N.M."/>
            <person name="Monod M."/>
            <person name="Shelest E."/>
            <person name="Barton R.C."/>
            <person name="Birch E."/>
            <person name="Brakhage A.A."/>
            <person name="Chen Z."/>
            <person name="Gurr S.J."/>
            <person name="Heiman D."/>
            <person name="Heitman J."/>
            <person name="Kosti I."/>
            <person name="Rossi A."/>
            <person name="Saif S."/>
            <person name="Samalova M."/>
            <person name="Saunders C.W."/>
            <person name="Shea T."/>
            <person name="Summerbell R.C."/>
            <person name="Xu J."/>
            <person name="Young S."/>
            <person name="Zeng Q."/>
            <person name="Birren B.W."/>
            <person name="Cuomo C.A."/>
            <person name="White T.C."/>
        </authorList>
    </citation>
    <scope>NUCLEOTIDE SEQUENCE [LARGE SCALE GENOMIC DNA]</scope>
    <source>
        <strain evidence="2">ATCC MYA-4605 / CBS 113480</strain>
    </source>
</reference>
<sequence length="146" mass="16738">METSGEKARRPEIARVFQTCKGWSFEWSWASRGEACNQDNCVTRLGSTKLPSAVEPVAQKAYVQEIGKRWLVDQSKEEDKKGGTEKHCSIERLYIISCMLNSLMRISLVWPCLGRLLHPHSIRKNNQERDSTAELYLCTLYILCIS</sequence>
<keyword evidence="2" id="KW-1185">Reference proteome</keyword>
<dbReference type="GeneID" id="9224004"/>
<accession>C5G0Z8</accession>
<dbReference type="HOGENOM" id="CLU_1777011_0_0_1"/>
<dbReference type="AlphaFoldDB" id="C5G0Z8"/>